<accession>A0A804RGF8</accession>
<evidence type="ECO:0000313" key="4">
    <source>
        <dbReference type="EnsemblPlants" id="Zm00001eb424810_P001"/>
    </source>
</evidence>
<dbReference type="Proteomes" id="UP000007305">
    <property type="component" value="Chromosome 10"/>
</dbReference>
<dbReference type="GO" id="GO:0005737">
    <property type="term" value="C:cytoplasm"/>
    <property type="evidence" value="ECO:0007669"/>
    <property type="project" value="UniProtKB-SubCell"/>
</dbReference>
<keyword evidence="3" id="KW-0143">Chaperone</keyword>
<dbReference type="EnsemblPlants" id="Zm00001eb424810_T001">
    <property type="protein sequence ID" value="Zm00001eb424810_P001"/>
    <property type="gene ID" value="Zm00001eb424810"/>
</dbReference>
<organism evidence="4 5">
    <name type="scientific">Zea mays</name>
    <name type="common">Maize</name>
    <dbReference type="NCBI Taxonomy" id="4577"/>
    <lineage>
        <taxon>Eukaryota</taxon>
        <taxon>Viridiplantae</taxon>
        <taxon>Streptophyta</taxon>
        <taxon>Embryophyta</taxon>
        <taxon>Tracheophyta</taxon>
        <taxon>Spermatophyta</taxon>
        <taxon>Magnoliopsida</taxon>
        <taxon>Liliopsida</taxon>
        <taxon>Poales</taxon>
        <taxon>Poaceae</taxon>
        <taxon>PACMAD clade</taxon>
        <taxon>Panicoideae</taxon>
        <taxon>Andropogonodae</taxon>
        <taxon>Andropogoneae</taxon>
        <taxon>Tripsacinae</taxon>
        <taxon>Zea</taxon>
    </lineage>
</organism>
<dbReference type="Pfam" id="PF00118">
    <property type="entry name" value="Cpn60_TCP1"/>
    <property type="match status" value="1"/>
</dbReference>
<proteinExistence type="predicted"/>
<evidence type="ECO:0000313" key="5">
    <source>
        <dbReference type="Proteomes" id="UP000007305"/>
    </source>
</evidence>
<dbReference type="Gramene" id="Zm00001eb424810_T001">
    <property type="protein sequence ID" value="Zm00001eb424810_P001"/>
    <property type="gene ID" value="Zm00001eb424810"/>
</dbReference>
<keyword evidence="2" id="KW-0067">ATP-binding</keyword>
<dbReference type="GO" id="GO:0140662">
    <property type="term" value="F:ATP-dependent protein folding chaperone"/>
    <property type="evidence" value="ECO:0007669"/>
    <property type="project" value="InterPro"/>
</dbReference>
<dbReference type="InParanoid" id="A0A804RGF8"/>
<keyword evidence="1" id="KW-0547">Nucleotide-binding</keyword>
<name>A0A804RGF8_MAIZE</name>
<protein>
    <recommendedName>
        <fullName evidence="6">CCT-eta</fullName>
    </recommendedName>
</protein>
<reference evidence="4" key="3">
    <citation type="submission" date="2021-05" db="UniProtKB">
        <authorList>
            <consortium name="EnsemblPlants"/>
        </authorList>
    </citation>
    <scope>IDENTIFICATION</scope>
    <source>
        <strain evidence="4">cv. B73</strain>
    </source>
</reference>
<sequence length="306" mass="34172">MKSEKENAEIRLSDPLQYQSIVDAEWNIIYDKLDKCVKSGAKIVLSRLAIGDLATQYFADRDILCARRVTEEDLQRVATATGGTVQTSVNNVVDDVLGSCEVFEEKQVGNERNANFDKLHLICTVDRNSESRLKYICHGGTLGTRMVRADAAAINLDRRLHQLLNEHEESESRADHATAIPVQEWGQRRYSVVTVRCRDRPKLLSPPSMRRASRLLHIDLAWNVLAGMLPLLPPTLRYLSVAGDTMEGTLEGPSALVKLEMVTMPVRPYLPTRRPTSVVLAGLLATLKMVRGTLTEQTYLFLSAGE</sequence>
<reference evidence="4" key="2">
    <citation type="submission" date="2019-07" db="EMBL/GenBank/DDBJ databases">
        <authorList>
            <person name="Seetharam A."/>
            <person name="Woodhouse M."/>
            <person name="Cannon E."/>
        </authorList>
    </citation>
    <scope>NUCLEOTIDE SEQUENCE [LARGE SCALE GENOMIC DNA]</scope>
    <source>
        <strain evidence="4">cv. B73</strain>
    </source>
</reference>
<evidence type="ECO:0008006" key="6">
    <source>
        <dbReference type="Google" id="ProtNLM"/>
    </source>
</evidence>
<dbReference type="InterPro" id="IPR027409">
    <property type="entry name" value="GroEL-like_apical_dom_sf"/>
</dbReference>
<dbReference type="GO" id="GO:0005524">
    <property type="term" value="F:ATP binding"/>
    <property type="evidence" value="ECO:0007669"/>
    <property type="project" value="UniProtKB-KW"/>
</dbReference>
<evidence type="ECO:0000256" key="3">
    <source>
        <dbReference type="ARBA" id="ARBA00023186"/>
    </source>
</evidence>
<dbReference type="Gene3D" id="3.50.7.10">
    <property type="entry name" value="GroEL"/>
    <property type="match status" value="1"/>
</dbReference>
<dbReference type="AlphaFoldDB" id="A0A804RGF8"/>
<reference evidence="5" key="1">
    <citation type="journal article" date="2009" name="Science">
        <title>The B73 maize genome: complexity, diversity, and dynamics.</title>
        <authorList>
            <person name="Schnable P.S."/>
            <person name="Ware D."/>
            <person name="Fulton R.S."/>
            <person name="Stein J.C."/>
            <person name="Wei F."/>
            <person name="Pasternak S."/>
            <person name="Liang C."/>
            <person name="Zhang J."/>
            <person name="Fulton L."/>
            <person name="Graves T.A."/>
            <person name="Minx P."/>
            <person name="Reily A.D."/>
            <person name="Courtney L."/>
            <person name="Kruchowski S.S."/>
            <person name="Tomlinson C."/>
            <person name="Strong C."/>
            <person name="Delehaunty K."/>
            <person name="Fronick C."/>
            <person name="Courtney B."/>
            <person name="Rock S.M."/>
            <person name="Belter E."/>
            <person name="Du F."/>
            <person name="Kim K."/>
            <person name="Abbott R.M."/>
            <person name="Cotton M."/>
            <person name="Levy A."/>
            <person name="Marchetto P."/>
            <person name="Ochoa K."/>
            <person name="Jackson S.M."/>
            <person name="Gillam B."/>
            <person name="Chen W."/>
            <person name="Yan L."/>
            <person name="Higginbotham J."/>
            <person name="Cardenas M."/>
            <person name="Waligorski J."/>
            <person name="Applebaum E."/>
            <person name="Phelps L."/>
            <person name="Falcone J."/>
            <person name="Kanchi K."/>
            <person name="Thane T."/>
            <person name="Scimone A."/>
            <person name="Thane N."/>
            <person name="Henke J."/>
            <person name="Wang T."/>
            <person name="Ruppert J."/>
            <person name="Shah N."/>
            <person name="Rotter K."/>
            <person name="Hodges J."/>
            <person name="Ingenthron E."/>
            <person name="Cordes M."/>
            <person name="Kohlberg S."/>
            <person name="Sgro J."/>
            <person name="Delgado B."/>
            <person name="Mead K."/>
            <person name="Chinwalla A."/>
            <person name="Leonard S."/>
            <person name="Crouse K."/>
            <person name="Collura K."/>
            <person name="Kudrna D."/>
            <person name="Currie J."/>
            <person name="He R."/>
            <person name="Angelova A."/>
            <person name="Rajasekar S."/>
            <person name="Mueller T."/>
            <person name="Lomeli R."/>
            <person name="Scara G."/>
            <person name="Ko A."/>
            <person name="Delaney K."/>
            <person name="Wissotski M."/>
            <person name="Lopez G."/>
            <person name="Campos D."/>
            <person name="Braidotti M."/>
            <person name="Ashley E."/>
            <person name="Golser W."/>
            <person name="Kim H."/>
            <person name="Lee S."/>
            <person name="Lin J."/>
            <person name="Dujmic Z."/>
            <person name="Kim W."/>
            <person name="Talag J."/>
            <person name="Zuccolo A."/>
            <person name="Fan C."/>
            <person name="Sebastian A."/>
            <person name="Kramer M."/>
            <person name="Spiegel L."/>
            <person name="Nascimento L."/>
            <person name="Zutavern T."/>
            <person name="Miller B."/>
            <person name="Ambroise C."/>
            <person name="Muller S."/>
            <person name="Spooner W."/>
            <person name="Narechania A."/>
            <person name="Ren L."/>
            <person name="Wei S."/>
            <person name="Kumari S."/>
            <person name="Faga B."/>
            <person name="Levy M.J."/>
            <person name="McMahan L."/>
            <person name="Van Buren P."/>
            <person name="Vaughn M.W."/>
            <person name="Ying K."/>
            <person name="Yeh C.-T."/>
            <person name="Emrich S.J."/>
            <person name="Jia Y."/>
            <person name="Kalyanaraman A."/>
            <person name="Hsia A.-P."/>
            <person name="Barbazuk W.B."/>
            <person name="Baucom R.S."/>
            <person name="Brutnell T.P."/>
            <person name="Carpita N.C."/>
            <person name="Chaparro C."/>
            <person name="Chia J.-M."/>
            <person name="Deragon J.-M."/>
            <person name="Estill J.C."/>
            <person name="Fu Y."/>
            <person name="Jeddeloh J.A."/>
            <person name="Han Y."/>
            <person name="Lee H."/>
            <person name="Li P."/>
            <person name="Lisch D.R."/>
            <person name="Liu S."/>
            <person name="Liu Z."/>
            <person name="Nagel D.H."/>
            <person name="McCann M.C."/>
            <person name="SanMiguel P."/>
            <person name="Myers A.M."/>
            <person name="Nettleton D."/>
            <person name="Nguyen J."/>
            <person name="Penning B.W."/>
            <person name="Ponnala L."/>
            <person name="Schneider K.L."/>
            <person name="Schwartz D.C."/>
            <person name="Sharma A."/>
            <person name="Soderlund C."/>
            <person name="Springer N.M."/>
            <person name="Sun Q."/>
            <person name="Wang H."/>
            <person name="Waterman M."/>
            <person name="Westerman R."/>
            <person name="Wolfgruber T.K."/>
            <person name="Yang L."/>
            <person name="Yu Y."/>
            <person name="Zhang L."/>
            <person name="Zhou S."/>
            <person name="Zhu Q."/>
            <person name="Bennetzen J.L."/>
            <person name="Dawe R.K."/>
            <person name="Jiang J."/>
            <person name="Jiang N."/>
            <person name="Presting G.G."/>
            <person name="Wessler S.R."/>
            <person name="Aluru S."/>
            <person name="Martienssen R.A."/>
            <person name="Clifton S.W."/>
            <person name="McCombie W.R."/>
            <person name="Wing R.A."/>
            <person name="Wilson R.K."/>
        </authorList>
    </citation>
    <scope>NUCLEOTIDE SEQUENCE [LARGE SCALE GENOMIC DNA]</scope>
    <source>
        <strain evidence="5">cv. B73</strain>
    </source>
</reference>
<dbReference type="InterPro" id="IPR017998">
    <property type="entry name" value="Chaperone_TCP-1"/>
</dbReference>
<evidence type="ECO:0000256" key="2">
    <source>
        <dbReference type="ARBA" id="ARBA00022840"/>
    </source>
</evidence>
<dbReference type="PANTHER" id="PTHR11353">
    <property type="entry name" value="CHAPERONIN"/>
    <property type="match status" value="1"/>
</dbReference>
<keyword evidence="5" id="KW-1185">Reference proteome</keyword>
<dbReference type="InterPro" id="IPR002423">
    <property type="entry name" value="Cpn60/GroEL/TCP-1"/>
</dbReference>
<evidence type="ECO:0000256" key="1">
    <source>
        <dbReference type="ARBA" id="ARBA00022741"/>
    </source>
</evidence>
<dbReference type="SUPFAM" id="SSF52029">
    <property type="entry name" value="GroEL apical domain-like"/>
    <property type="match status" value="1"/>
</dbReference>